<evidence type="ECO:0000256" key="1">
    <source>
        <dbReference type="ARBA" id="ARBA00004127"/>
    </source>
</evidence>
<feature type="transmembrane region" description="Helical" evidence="8">
    <location>
        <begin position="142"/>
        <end position="161"/>
    </location>
</feature>
<feature type="transmembrane region" description="Helical" evidence="8">
    <location>
        <begin position="220"/>
        <end position="238"/>
    </location>
</feature>
<evidence type="ECO:0000313" key="9">
    <source>
        <dbReference type="EMBL" id="CAK7907949.1"/>
    </source>
</evidence>
<protein>
    <submittedName>
        <fullName evidence="9">UDP-N-acetylglucosamine transporter Yea4p</fullName>
    </submittedName>
</protein>
<keyword evidence="10" id="KW-1185">Reference proteome</keyword>
<reference evidence="9 10" key="1">
    <citation type="submission" date="2024-01" db="EMBL/GenBank/DDBJ databases">
        <authorList>
            <consortium name="Genoscope - CEA"/>
            <person name="William W."/>
        </authorList>
    </citation>
    <scope>NUCLEOTIDE SEQUENCE [LARGE SCALE GENOMIC DNA]</scope>
    <source>
        <strain evidence="9 10">29B2s-10</strain>
    </source>
</reference>
<feature type="transmembrane region" description="Helical" evidence="8">
    <location>
        <begin position="90"/>
        <end position="108"/>
    </location>
</feature>
<keyword evidence="4 8" id="KW-0812">Transmembrane</keyword>
<feature type="transmembrane region" description="Helical" evidence="8">
    <location>
        <begin position="114"/>
        <end position="135"/>
    </location>
</feature>
<evidence type="ECO:0000313" key="10">
    <source>
        <dbReference type="Proteomes" id="UP001497600"/>
    </source>
</evidence>
<keyword evidence="3" id="KW-0762">Sugar transport</keyword>
<proteinExistence type="predicted"/>
<gene>
    <name evidence="9" type="primary">YEA4</name>
    <name evidence="9" type="ORF">CAAN4_E07800</name>
</gene>
<evidence type="ECO:0000256" key="2">
    <source>
        <dbReference type="ARBA" id="ARBA00022448"/>
    </source>
</evidence>
<evidence type="ECO:0000256" key="8">
    <source>
        <dbReference type="SAM" id="Phobius"/>
    </source>
</evidence>
<feature type="region of interest" description="Disordered" evidence="7">
    <location>
        <begin position="342"/>
        <end position="367"/>
    </location>
</feature>
<evidence type="ECO:0000256" key="7">
    <source>
        <dbReference type="SAM" id="MobiDB-lite"/>
    </source>
</evidence>
<feature type="transmembrane region" description="Helical" evidence="8">
    <location>
        <begin position="184"/>
        <end position="204"/>
    </location>
</feature>
<dbReference type="Pfam" id="PF08449">
    <property type="entry name" value="UAA"/>
    <property type="match status" value="1"/>
</dbReference>
<feature type="transmembrane region" description="Helical" evidence="8">
    <location>
        <begin position="288"/>
        <end position="310"/>
    </location>
</feature>
<evidence type="ECO:0000256" key="4">
    <source>
        <dbReference type="ARBA" id="ARBA00022692"/>
    </source>
</evidence>
<evidence type="ECO:0000256" key="5">
    <source>
        <dbReference type="ARBA" id="ARBA00022989"/>
    </source>
</evidence>
<name>A0ABP0EGA5_9ASCO</name>
<dbReference type="InterPro" id="IPR013657">
    <property type="entry name" value="SCL35B1-4/HUT1"/>
</dbReference>
<dbReference type="SUPFAM" id="SSF103481">
    <property type="entry name" value="Multidrug resistance efflux transporter EmrE"/>
    <property type="match status" value="1"/>
</dbReference>
<evidence type="ECO:0000256" key="3">
    <source>
        <dbReference type="ARBA" id="ARBA00022597"/>
    </source>
</evidence>
<accession>A0ABP0EGA5</accession>
<organism evidence="9 10">
    <name type="scientific">[Candida] anglica</name>
    <dbReference type="NCBI Taxonomy" id="148631"/>
    <lineage>
        <taxon>Eukaryota</taxon>
        <taxon>Fungi</taxon>
        <taxon>Dikarya</taxon>
        <taxon>Ascomycota</taxon>
        <taxon>Saccharomycotina</taxon>
        <taxon>Pichiomycetes</taxon>
        <taxon>Debaryomycetaceae</taxon>
        <taxon>Kurtzmaniella</taxon>
    </lineage>
</organism>
<dbReference type="EMBL" id="OZ004257">
    <property type="protein sequence ID" value="CAK7907949.1"/>
    <property type="molecule type" value="Genomic_DNA"/>
</dbReference>
<evidence type="ECO:0000256" key="6">
    <source>
        <dbReference type="ARBA" id="ARBA00023136"/>
    </source>
</evidence>
<feature type="transmembrane region" description="Helical" evidence="8">
    <location>
        <begin position="12"/>
        <end position="33"/>
    </location>
</feature>
<dbReference type="Proteomes" id="UP001497600">
    <property type="component" value="Chromosome E"/>
</dbReference>
<comment type="subcellular location">
    <subcellularLocation>
        <location evidence="1">Endomembrane system</location>
        <topology evidence="1">Multi-pass membrane protein</topology>
    </subcellularLocation>
</comment>
<dbReference type="PANTHER" id="PTHR10778">
    <property type="entry name" value="SOLUTE CARRIER FAMILY 35 MEMBER B"/>
    <property type="match status" value="1"/>
</dbReference>
<dbReference type="PANTHER" id="PTHR10778:SF4">
    <property type="entry name" value="NUCLEOTIDE SUGAR TRANSPORTER SLC35B4"/>
    <property type="match status" value="1"/>
</dbReference>
<dbReference type="InterPro" id="IPR037185">
    <property type="entry name" value="EmrE-like"/>
</dbReference>
<keyword evidence="6 8" id="KW-0472">Membrane</keyword>
<keyword evidence="2" id="KW-0813">Transport</keyword>
<dbReference type="NCBIfam" id="TIGR00803">
    <property type="entry name" value="nst"/>
    <property type="match status" value="1"/>
</dbReference>
<sequence>MSLSYVSASQWVWVVSQVFGGCCSNVFVLENMISNHHGAAGGHEQSLASAITFAQFLGVSLVSYRHSANFRTGKWYRLYLTPSKVPLRKWVVLVVMYFSISLLNNWVLRFNVSIPMYIVFRSSGTVVTMIVGYLFGGRVYSLQQVVACIIISLGAICNTLPNDMSKFWDRSTKNDPSHSIDTDFLIGIALLLATSVLSAFMGLYSENVHRRFGNQWRESLFYSHFLGLPLFGVVWPSLRRQFHDIWNDPQVYPSVQFLPKQAVNLLANVLTQYICIRGVNILVGSTTALTVTVVLLVRKFFSLFISIVWFKNEFTTNNMVGSIMVLGGAALYSISRKVKETSVPNTGSSVKSNEPSPTIDSTSKSKE</sequence>
<keyword evidence="5 8" id="KW-1133">Transmembrane helix</keyword>